<comment type="caution">
    <text evidence="1">The sequence shown here is derived from an EMBL/GenBank/DDBJ whole genome shotgun (WGS) entry which is preliminary data.</text>
</comment>
<dbReference type="OrthoDB" id="10067762at2759"/>
<keyword evidence="2" id="KW-1185">Reference proteome</keyword>
<dbReference type="PANTHER" id="PTHR47331">
    <property type="entry name" value="PHD-TYPE DOMAIN-CONTAINING PROTEIN"/>
    <property type="match status" value="1"/>
</dbReference>
<evidence type="ECO:0000313" key="1">
    <source>
        <dbReference type="EMBL" id="TGZ59095.1"/>
    </source>
</evidence>
<dbReference type="InterPro" id="IPR008042">
    <property type="entry name" value="Retrotrans_Pao"/>
</dbReference>
<proteinExistence type="predicted"/>
<dbReference type="STRING" id="147828.A0A4S2L7L7"/>
<dbReference type="PANTHER" id="PTHR47331:SF1">
    <property type="entry name" value="GAG-LIKE PROTEIN"/>
    <property type="match status" value="1"/>
</dbReference>
<dbReference type="EMBL" id="SJOL01008995">
    <property type="protein sequence ID" value="TGZ59095.1"/>
    <property type="molecule type" value="Genomic_DNA"/>
</dbReference>
<organism evidence="1 2">
    <name type="scientific">Opisthorchis felineus</name>
    <dbReference type="NCBI Taxonomy" id="147828"/>
    <lineage>
        <taxon>Eukaryota</taxon>
        <taxon>Metazoa</taxon>
        <taxon>Spiralia</taxon>
        <taxon>Lophotrochozoa</taxon>
        <taxon>Platyhelminthes</taxon>
        <taxon>Trematoda</taxon>
        <taxon>Digenea</taxon>
        <taxon>Opisthorchiida</taxon>
        <taxon>Opisthorchiata</taxon>
        <taxon>Opisthorchiidae</taxon>
        <taxon>Opisthorchis</taxon>
    </lineage>
</organism>
<sequence>MACRTEKFTGMMIYAKSGVAPLKSVTVPRLELNAARLSGRVAEELRREAGFLFTRPTYWTDSTIVLHYVRNTATRYNTFVANGISTIHQLSSHGDWRHVTSENNPADLASALRYWLKEPSFLESSEAQWPPYEPNFIPEGIELKGKYALVNVTTCTSEPTGLYHLMERYSDWSKLLKSVVWFTRFKAYLRMMATESSLKSGGLNLAEVRQAERDIIHEAKKAVNPEIMLKLECTGGLMKELHVTTN</sequence>
<dbReference type="Proteomes" id="UP000308267">
    <property type="component" value="Unassembled WGS sequence"/>
</dbReference>
<evidence type="ECO:0000313" key="2">
    <source>
        <dbReference type="Proteomes" id="UP000308267"/>
    </source>
</evidence>
<gene>
    <name evidence="1" type="ORF">CRM22_009267</name>
</gene>
<reference evidence="1 2" key="1">
    <citation type="journal article" date="2019" name="BMC Genomics">
        <title>New insights from Opisthorchis felineus genome: update on genomics of the epidemiologically important liver flukes.</title>
        <authorList>
            <person name="Ershov N.I."/>
            <person name="Mordvinov V.A."/>
            <person name="Prokhortchouk E.B."/>
            <person name="Pakharukova M.Y."/>
            <person name="Gunbin K.V."/>
            <person name="Ustyantsev K."/>
            <person name="Genaev M.A."/>
            <person name="Blinov A.G."/>
            <person name="Mazur A."/>
            <person name="Boulygina E."/>
            <person name="Tsygankova S."/>
            <person name="Khrameeva E."/>
            <person name="Chekanov N."/>
            <person name="Fan G."/>
            <person name="Xiao A."/>
            <person name="Zhang H."/>
            <person name="Xu X."/>
            <person name="Yang H."/>
            <person name="Solovyev V."/>
            <person name="Lee S.M."/>
            <person name="Liu X."/>
            <person name="Afonnikov D.A."/>
            <person name="Skryabin K.G."/>
        </authorList>
    </citation>
    <scope>NUCLEOTIDE SEQUENCE [LARGE SCALE GENOMIC DNA]</scope>
    <source>
        <strain evidence="1">AK-0245</strain>
        <tissue evidence="1">Whole organism</tissue>
    </source>
</reference>
<dbReference type="AlphaFoldDB" id="A0A4S2L7L7"/>
<name>A0A4S2L7L7_OPIFE</name>
<dbReference type="Pfam" id="PF05380">
    <property type="entry name" value="Peptidase_A17"/>
    <property type="match status" value="1"/>
</dbReference>
<accession>A0A4S2L7L7</accession>
<protein>
    <submittedName>
        <fullName evidence="1">Uncharacterized protein</fullName>
    </submittedName>
</protein>